<dbReference type="AlphaFoldDB" id="A0AA38U0G8"/>
<dbReference type="EMBL" id="MU793248">
    <property type="protein sequence ID" value="KAJ3790647.1"/>
    <property type="molecule type" value="Genomic_DNA"/>
</dbReference>
<reference evidence="3" key="1">
    <citation type="submission" date="2022-08" db="EMBL/GenBank/DDBJ databases">
        <authorList>
            <consortium name="DOE Joint Genome Institute"/>
            <person name="Min B."/>
            <person name="Riley R."/>
            <person name="Sierra-Patev S."/>
            <person name="Naranjo-Ortiz M."/>
            <person name="Looney B."/>
            <person name="Konkel Z."/>
            <person name="Slot J.C."/>
            <person name="Sakamoto Y."/>
            <person name="Steenwyk J.L."/>
            <person name="Rokas A."/>
            <person name="Carro J."/>
            <person name="Camarero S."/>
            <person name="Ferreira P."/>
            <person name="Molpeceres G."/>
            <person name="Ruiz-Duenas F.J."/>
            <person name="Serrano A."/>
            <person name="Henrissat B."/>
            <person name="Drula E."/>
            <person name="Hughes K.W."/>
            <person name="Mata J.L."/>
            <person name="Ishikawa N.K."/>
            <person name="Vargas-Isla R."/>
            <person name="Ushijima S."/>
            <person name="Smith C.A."/>
            <person name="Ahrendt S."/>
            <person name="Andreopoulos W."/>
            <person name="He G."/>
            <person name="Labutti K."/>
            <person name="Lipzen A."/>
            <person name="Ng V."/>
            <person name="Sandor L."/>
            <person name="Barry K."/>
            <person name="Martinez A.T."/>
            <person name="Xiao Y."/>
            <person name="Gibbons J.G."/>
            <person name="Terashima K."/>
            <person name="Hibbett D.S."/>
            <person name="Grigoriev I.V."/>
        </authorList>
    </citation>
    <scope>NUCLEOTIDE SEQUENCE</scope>
    <source>
        <strain evidence="3">TFB10291</strain>
    </source>
</reference>
<evidence type="ECO:0000313" key="3">
    <source>
        <dbReference type="EMBL" id="KAJ3790647.1"/>
    </source>
</evidence>
<keyword evidence="4" id="KW-1185">Reference proteome</keyword>
<dbReference type="Proteomes" id="UP001163798">
    <property type="component" value="Unassembled WGS sequence"/>
</dbReference>
<evidence type="ECO:0000313" key="4">
    <source>
        <dbReference type="Proteomes" id="UP001163798"/>
    </source>
</evidence>
<evidence type="ECO:0000256" key="1">
    <source>
        <dbReference type="SAM" id="MobiDB-lite"/>
    </source>
</evidence>
<feature type="chain" id="PRO_5041230338" evidence="2">
    <location>
        <begin position="31"/>
        <end position="246"/>
    </location>
</feature>
<feature type="compositionally biased region" description="Basic and acidic residues" evidence="1">
    <location>
        <begin position="217"/>
        <end position="231"/>
    </location>
</feature>
<sequence>MSSTPSSAAASKSRLMILLGILLCIVSTIAAPLVKISSADVVSTIGVSQYRPNESLVAHEELTVPKADSSAIVIRDINNNALHPGFPYQNLVSRTSSPQAKVTFDETQSKQFPNLQDYQSFVQWNVEAMLNEALESLGSSEKVQVTSWGNVPASRPRSSFQISVSHWPTHKVLGKIISGQTLLKGELKVTEKDSKLEKAKVKGYLKNRQGDVQQYEYRPEPTKKNEGKNSGHDLYVISEEDPENDQ</sequence>
<feature type="signal peptide" evidence="2">
    <location>
        <begin position="1"/>
        <end position="30"/>
    </location>
</feature>
<protein>
    <submittedName>
        <fullName evidence="3">Uncharacterized protein</fullName>
    </submittedName>
</protein>
<proteinExistence type="predicted"/>
<accession>A0AA38U0G8</accession>
<feature type="region of interest" description="Disordered" evidence="1">
    <location>
        <begin position="210"/>
        <end position="246"/>
    </location>
</feature>
<gene>
    <name evidence="3" type="ORF">GGU10DRAFT_416200</name>
</gene>
<evidence type="ECO:0000256" key="2">
    <source>
        <dbReference type="SAM" id="SignalP"/>
    </source>
</evidence>
<comment type="caution">
    <text evidence="3">The sequence shown here is derived from an EMBL/GenBank/DDBJ whole genome shotgun (WGS) entry which is preliminary data.</text>
</comment>
<keyword evidence="2" id="KW-0732">Signal</keyword>
<organism evidence="3 4">
    <name type="scientific">Lentinula aff. detonsa</name>
    <dbReference type="NCBI Taxonomy" id="2804958"/>
    <lineage>
        <taxon>Eukaryota</taxon>
        <taxon>Fungi</taxon>
        <taxon>Dikarya</taxon>
        <taxon>Basidiomycota</taxon>
        <taxon>Agaricomycotina</taxon>
        <taxon>Agaricomycetes</taxon>
        <taxon>Agaricomycetidae</taxon>
        <taxon>Agaricales</taxon>
        <taxon>Marasmiineae</taxon>
        <taxon>Omphalotaceae</taxon>
        <taxon>Lentinula</taxon>
    </lineage>
</organism>
<name>A0AA38U0G8_9AGAR</name>